<dbReference type="Gene3D" id="3.60.70.12">
    <property type="entry name" value="L-amino peptidase D-ALA esterase/amidase"/>
    <property type="match status" value="1"/>
</dbReference>
<sequence>MKNNTLTALNGVRVGHASDTKITQGCTVVTFDRPLNVGYVTKGGQACTYNTSMLDLDKNGYLRHGLFIADGGHKGLETTAEICRALREKGIGWKTKKTTNPSISGGVIQSLFFDSNDFNLHLGYKAVRNLSCEAVKSGNVGVGLSATVGKFSWTERGECLAMKSGVGSARVDLGGGGMICVLTVVNALGNIIDSGGNILAGNRDDNTQLKFRTFEGMSHFLTGKFSNTTISIIGTNIKLWILQQDLTRIADTAFHGQVRAINPVGTSLDGDMVFAFSTQEIDMPYTPLGKEIGNENGEWWKLSVDILGQLAAKAVQESIYDACRQAETVKLSFAYKGVIPSMHDYR</sequence>
<comment type="similarity">
    <text evidence="1">Belongs to the peptidase S58 family.</text>
</comment>
<dbReference type="InterPro" id="IPR016117">
    <property type="entry name" value="ArgJ-like_dom_sf"/>
</dbReference>
<dbReference type="AlphaFoldDB" id="A0A1F7I3X3"/>
<dbReference type="GO" id="GO:0004177">
    <property type="term" value="F:aminopeptidase activity"/>
    <property type="evidence" value="ECO:0007669"/>
    <property type="project" value="TreeGrafter"/>
</dbReference>
<gene>
    <name evidence="2" type="ORF">A3F03_02525</name>
</gene>
<reference evidence="2 3" key="1">
    <citation type="journal article" date="2016" name="Nat. Commun.">
        <title>Thousands of microbial genomes shed light on interconnected biogeochemical processes in an aquifer system.</title>
        <authorList>
            <person name="Anantharaman K."/>
            <person name="Brown C.T."/>
            <person name="Hug L.A."/>
            <person name="Sharon I."/>
            <person name="Castelle C.J."/>
            <person name="Probst A.J."/>
            <person name="Thomas B.C."/>
            <person name="Singh A."/>
            <person name="Wilkins M.J."/>
            <person name="Karaoz U."/>
            <person name="Brodie E.L."/>
            <person name="Williams K.H."/>
            <person name="Hubbard S.S."/>
            <person name="Banfield J.F."/>
        </authorList>
    </citation>
    <scope>NUCLEOTIDE SEQUENCE [LARGE SCALE GENOMIC DNA]</scope>
</reference>
<evidence type="ECO:0000313" key="3">
    <source>
        <dbReference type="Proteomes" id="UP000176803"/>
    </source>
</evidence>
<evidence type="ECO:0008006" key="4">
    <source>
        <dbReference type="Google" id="ProtNLM"/>
    </source>
</evidence>
<name>A0A1F7I3X3_9BACT</name>
<organism evidence="2 3">
    <name type="scientific">Candidatus Roizmanbacteria bacterium RIFCSPHIGHO2_12_FULL_41_11</name>
    <dbReference type="NCBI Taxonomy" id="1802052"/>
    <lineage>
        <taxon>Bacteria</taxon>
        <taxon>Candidatus Roizmaniibacteriota</taxon>
    </lineage>
</organism>
<evidence type="ECO:0000256" key="1">
    <source>
        <dbReference type="ARBA" id="ARBA00007068"/>
    </source>
</evidence>
<protein>
    <recommendedName>
        <fullName evidence="4">Peptidase S58</fullName>
    </recommendedName>
</protein>
<dbReference type="PANTHER" id="PTHR36512:SF3">
    <property type="entry name" value="BLR5678 PROTEIN"/>
    <property type="match status" value="1"/>
</dbReference>
<dbReference type="PANTHER" id="PTHR36512">
    <property type="entry name" value="D-AMINOPEPTIDASE"/>
    <property type="match status" value="1"/>
</dbReference>
<accession>A0A1F7I3X3</accession>
<dbReference type="EMBL" id="MGAC01000023">
    <property type="protein sequence ID" value="OGK38070.1"/>
    <property type="molecule type" value="Genomic_DNA"/>
</dbReference>
<evidence type="ECO:0000313" key="2">
    <source>
        <dbReference type="EMBL" id="OGK38070.1"/>
    </source>
</evidence>
<dbReference type="InterPro" id="IPR005321">
    <property type="entry name" value="Peptidase_S58_DmpA"/>
</dbReference>
<proteinExistence type="inferred from homology"/>
<comment type="caution">
    <text evidence="2">The sequence shown here is derived from an EMBL/GenBank/DDBJ whole genome shotgun (WGS) entry which is preliminary data.</text>
</comment>
<dbReference type="Proteomes" id="UP000176803">
    <property type="component" value="Unassembled WGS sequence"/>
</dbReference>
<dbReference type="SUPFAM" id="SSF56266">
    <property type="entry name" value="DmpA/ArgJ-like"/>
    <property type="match status" value="1"/>
</dbReference>
<dbReference type="Pfam" id="PF03576">
    <property type="entry name" value="Peptidase_S58"/>
    <property type="match status" value="1"/>
</dbReference>